<name>A0A4C2A617_EUMVA</name>
<proteinExistence type="predicted"/>
<protein>
    <submittedName>
        <fullName evidence="2">Uncharacterized protein</fullName>
    </submittedName>
</protein>
<evidence type="ECO:0000256" key="1">
    <source>
        <dbReference type="SAM" id="MobiDB-lite"/>
    </source>
</evidence>
<reference evidence="2 3" key="1">
    <citation type="journal article" date="2019" name="Commun. Biol.">
        <title>The bagworm genome reveals a unique fibroin gene that provides high tensile strength.</title>
        <authorList>
            <person name="Kono N."/>
            <person name="Nakamura H."/>
            <person name="Ohtoshi R."/>
            <person name="Tomita M."/>
            <person name="Numata K."/>
            <person name="Arakawa K."/>
        </authorList>
    </citation>
    <scope>NUCLEOTIDE SEQUENCE [LARGE SCALE GENOMIC DNA]</scope>
</reference>
<comment type="caution">
    <text evidence="2">The sequence shown here is derived from an EMBL/GenBank/DDBJ whole genome shotgun (WGS) entry which is preliminary data.</text>
</comment>
<gene>
    <name evidence="2" type="ORF">EVAR_65493_1</name>
</gene>
<evidence type="ECO:0000313" key="2">
    <source>
        <dbReference type="EMBL" id="GBP94347.1"/>
    </source>
</evidence>
<feature type="region of interest" description="Disordered" evidence="1">
    <location>
        <begin position="49"/>
        <end position="79"/>
    </location>
</feature>
<dbReference type="EMBL" id="BGZK01002492">
    <property type="protein sequence ID" value="GBP94347.1"/>
    <property type="molecule type" value="Genomic_DNA"/>
</dbReference>
<dbReference type="AlphaFoldDB" id="A0A4C2A617"/>
<sequence length="79" mass="8811">MQLVWLPNGMQATREWLIYSSMDYGHCRPRTLIRVTSLLVKNKISDESGSELAHGGRIGGDSGPPKLSLMGRNELENKI</sequence>
<dbReference type="Proteomes" id="UP000299102">
    <property type="component" value="Unassembled WGS sequence"/>
</dbReference>
<keyword evidence="3" id="KW-1185">Reference proteome</keyword>
<organism evidence="2 3">
    <name type="scientific">Eumeta variegata</name>
    <name type="common">Bagworm moth</name>
    <name type="synonym">Eumeta japonica</name>
    <dbReference type="NCBI Taxonomy" id="151549"/>
    <lineage>
        <taxon>Eukaryota</taxon>
        <taxon>Metazoa</taxon>
        <taxon>Ecdysozoa</taxon>
        <taxon>Arthropoda</taxon>
        <taxon>Hexapoda</taxon>
        <taxon>Insecta</taxon>
        <taxon>Pterygota</taxon>
        <taxon>Neoptera</taxon>
        <taxon>Endopterygota</taxon>
        <taxon>Lepidoptera</taxon>
        <taxon>Glossata</taxon>
        <taxon>Ditrysia</taxon>
        <taxon>Tineoidea</taxon>
        <taxon>Psychidae</taxon>
        <taxon>Oiketicinae</taxon>
        <taxon>Eumeta</taxon>
    </lineage>
</organism>
<accession>A0A4C2A617</accession>
<evidence type="ECO:0000313" key="3">
    <source>
        <dbReference type="Proteomes" id="UP000299102"/>
    </source>
</evidence>